<keyword evidence="1" id="KW-0472">Membrane</keyword>
<dbReference type="AlphaFoldDB" id="A0A380ZEN0"/>
<protein>
    <submittedName>
        <fullName evidence="2">Uncharacterized protein</fullName>
    </submittedName>
</protein>
<evidence type="ECO:0000313" key="3">
    <source>
        <dbReference type="Proteomes" id="UP000254950"/>
    </source>
</evidence>
<sequence length="44" mass="4757">MVQKERVRALHVGCAAMGSIVAILHNMAGLIESVRGFLNFVCTL</sequence>
<evidence type="ECO:0000313" key="2">
    <source>
        <dbReference type="EMBL" id="SUV44762.1"/>
    </source>
</evidence>
<proteinExistence type="predicted"/>
<gene>
    <name evidence="2" type="ORF">NCTC12862_00516</name>
</gene>
<reference evidence="2 3" key="1">
    <citation type="submission" date="2018-06" db="EMBL/GenBank/DDBJ databases">
        <authorList>
            <consortium name="Pathogen Informatics"/>
            <person name="Doyle S."/>
        </authorList>
    </citation>
    <scope>NUCLEOTIDE SEQUENCE [LARGE SCALE GENOMIC DNA]</scope>
    <source>
        <strain evidence="2 3">NCTC12862</strain>
    </source>
</reference>
<accession>A0A380ZEN0</accession>
<dbReference type="Proteomes" id="UP000254950">
    <property type="component" value="Unassembled WGS sequence"/>
</dbReference>
<organism evidence="2 3">
    <name type="scientific">Bartonella doshiae</name>
    <dbReference type="NCBI Taxonomy" id="33044"/>
    <lineage>
        <taxon>Bacteria</taxon>
        <taxon>Pseudomonadati</taxon>
        <taxon>Pseudomonadota</taxon>
        <taxon>Alphaproteobacteria</taxon>
        <taxon>Hyphomicrobiales</taxon>
        <taxon>Bartonellaceae</taxon>
        <taxon>Bartonella</taxon>
    </lineage>
</organism>
<dbReference type="STRING" id="33044.GCA_900005695_00261"/>
<keyword evidence="1" id="KW-1133">Transmembrane helix</keyword>
<name>A0A380ZEN0_BARDO</name>
<keyword evidence="1" id="KW-0812">Transmembrane</keyword>
<evidence type="ECO:0000256" key="1">
    <source>
        <dbReference type="SAM" id="Phobius"/>
    </source>
</evidence>
<feature type="transmembrane region" description="Helical" evidence="1">
    <location>
        <begin position="12"/>
        <end position="31"/>
    </location>
</feature>
<dbReference type="EMBL" id="UFTF01000001">
    <property type="protein sequence ID" value="SUV44762.1"/>
    <property type="molecule type" value="Genomic_DNA"/>
</dbReference>